<evidence type="ECO:0000256" key="3">
    <source>
        <dbReference type="ARBA" id="ARBA00022763"/>
    </source>
</evidence>
<evidence type="ECO:0000256" key="4">
    <source>
        <dbReference type="ARBA" id="ARBA00022801"/>
    </source>
</evidence>
<dbReference type="Gene3D" id="3.40.960.10">
    <property type="entry name" value="VSR Endonuclease"/>
    <property type="match status" value="1"/>
</dbReference>
<gene>
    <name evidence="8" type="ordered locus">Caul_4758</name>
</gene>
<protein>
    <recommendedName>
        <fullName evidence="6">Very short patch repair endonuclease</fullName>
        <ecNumber evidence="6">3.1.-.-</ecNumber>
    </recommendedName>
</protein>
<dbReference type="PIRSF" id="PIRSF018267">
    <property type="entry name" value="VSR_endonuc"/>
    <property type="match status" value="1"/>
</dbReference>
<dbReference type="SUPFAM" id="SSF52980">
    <property type="entry name" value="Restriction endonuclease-like"/>
    <property type="match status" value="1"/>
</dbReference>
<dbReference type="OrthoDB" id="9801520at2"/>
<evidence type="ECO:0000256" key="2">
    <source>
        <dbReference type="ARBA" id="ARBA00022759"/>
    </source>
</evidence>
<keyword evidence="1 6" id="KW-0540">Nuclease</keyword>
<proteinExistence type="inferred from homology"/>
<keyword evidence="3 6" id="KW-0227">DNA damage</keyword>
<dbReference type="InterPro" id="IPR004603">
    <property type="entry name" value="DNA_mismatch_endonuc_vsr"/>
</dbReference>
<dbReference type="EC" id="3.1.-.-" evidence="6"/>
<comment type="similarity">
    <text evidence="6">Belongs to the vsr family.</text>
</comment>
<accession>B0T3Z4</accession>
<feature type="compositionally biased region" description="Low complexity" evidence="7">
    <location>
        <begin position="143"/>
        <end position="157"/>
    </location>
</feature>
<dbReference type="GO" id="GO:0016787">
    <property type="term" value="F:hydrolase activity"/>
    <property type="evidence" value="ECO:0007669"/>
    <property type="project" value="UniProtKB-KW"/>
</dbReference>
<dbReference type="REBASE" id="17174">
    <property type="entry name" value="V.CspK31ORF4756P"/>
</dbReference>
<dbReference type="GO" id="GO:0006298">
    <property type="term" value="P:mismatch repair"/>
    <property type="evidence" value="ECO:0007669"/>
    <property type="project" value="UniProtKB-UniRule"/>
</dbReference>
<dbReference type="AlphaFoldDB" id="B0T3Z4"/>
<comment type="function">
    <text evidence="6">May nick specific sequences that contain T:G mispairs resulting from m5C-deamination.</text>
</comment>
<evidence type="ECO:0000256" key="7">
    <source>
        <dbReference type="SAM" id="MobiDB-lite"/>
    </source>
</evidence>
<dbReference type="Pfam" id="PF03852">
    <property type="entry name" value="Vsr"/>
    <property type="match status" value="1"/>
</dbReference>
<dbReference type="EMBL" id="CP000927">
    <property type="protein sequence ID" value="ABZ73878.1"/>
    <property type="molecule type" value="Genomic_DNA"/>
</dbReference>
<reference evidence="8" key="1">
    <citation type="submission" date="2008-01" db="EMBL/GenBank/DDBJ databases">
        <title>Complete sequence of chromosome of Caulobacter sp. K31.</title>
        <authorList>
            <consortium name="US DOE Joint Genome Institute"/>
            <person name="Copeland A."/>
            <person name="Lucas S."/>
            <person name="Lapidus A."/>
            <person name="Barry K."/>
            <person name="Glavina del Rio T."/>
            <person name="Dalin E."/>
            <person name="Tice H."/>
            <person name="Pitluck S."/>
            <person name="Bruce D."/>
            <person name="Goodwin L."/>
            <person name="Thompson L.S."/>
            <person name="Brettin T."/>
            <person name="Detter J.C."/>
            <person name="Han C."/>
            <person name="Schmutz J."/>
            <person name="Larimer F."/>
            <person name="Land M."/>
            <person name="Hauser L."/>
            <person name="Kyrpides N."/>
            <person name="Kim E."/>
            <person name="Stephens C."/>
            <person name="Richardson P."/>
        </authorList>
    </citation>
    <scope>NUCLEOTIDE SEQUENCE [LARGE SCALE GENOMIC DNA]</scope>
    <source>
        <strain evidence="8">K31</strain>
    </source>
</reference>
<feature type="region of interest" description="Disordered" evidence="7">
    <location>
        <begin position="136"/>
        <end position="157"/>
    </location>
</feature>
<organism evidence="8">
    <name type="scientific">Caulobacter sp. (strain K31)</name>
    <dbReference type="NCBI Taxonomy" id="366602"/>
    <lineage>
        <taxon>Bacteria</taxon>
        <taxon>Pseudomonadati</taxon>
        <taxon>Pseudomonadota</taxon>
        <taxon>Alphaproteobacteria</taxon>
        <taxon>Caulobacterales</taxon>
        <taxon>Caulobacteraceae</taxon>
        <taxon>Caulobacter</taxon>
    </lineage>
</organism>
<dbReference type="HOGENOM" id="CLU_111913_3_0_5"/>
<dbReference type="InterPro" id="IPR011335">
    <property type="entry name" value="Restrct_endonuc-II-like"/>
</dbReference>
<dbReference type="eggNOG" id="COG3727">
    <property type="taxonomic scope" value="Bacteria"/>
</dbReference>
<keyword evidence="4 6" id="KW-0378">Hydrolase</keyword>
<dbReference type="CDD" id="cd00221">
    <property type="entry name" value="Vsr"/>
    <property type="match status" value="1"/>
</dbReference>
<keyword evidence="5 6" id="KW-0234">DNA repair</keyword>
<dbReference type="KEGG" id="cak:Caul_4758"/>
<evidence type="ECO:0000256" key="5">
    <source>
        <dbReference type="ARBA" id="ARBA00023204"/>
    </source>
</evidence>
<evidence type="ECO:0000256" key="1">
    <source>
        <dbReference type="ARBA" id="ARBA00022722"/>
    </source>
</evidence>
<sequence length="157" mass="17559">MTDVFNPAKRSAVMARVKSTGTKPELLIRKLLTQLGARYRLHRKDLPGSPDVVMPGRRLAIFVHGCFWHGHDCARGARVPKANRDYWLAKVARNKARDRRNLADLTAAGWRVETVWECEMKDREALRERLTQLLSNTAPLPPAGGSAAYPSSSGAER</sequence>
<evidence type="ECO:0000313" key="8">
    <source>
        <dbReference type="EMBL" id="ABZ73878.1"/>
    </source>
</evidence>
<evidence type="ECO:0000256" key="6">
    <source>
        <dbReference type="PIRNR" id="PIRNR018267"/>
    </source>
</evidence>
<dbReference type="NCBIfam" id="TIGR00632">
    <property type="entry name" value="vsr"/>
    <property type="match status" value="1"/>
</dbReference>
<dbReference type="GO" id="GO:0004519">
    <property type="term" value="F:endonuclease activity"/>
    <property type="evidence" value="ECO:0007669"/>
    <property type="project" value="UniProtKB-KW"/>
</dbReference>
<name>B0T3Z4_CAUSK</name>
<keyword evidence="2 6" id="KW-0255">Endonuclease</keyword>
<dbReference type="STRING" id="366602.Caul_4758"/>